<proteinExistence type="predicted"/>
<evidence type="ECO:0000313" key="2">
    <source>
        <dbReference type="EMBL" id="MPN05947.1"/>
    </source>
</evidence>
<dbReference type="AlphaFoldDB" id="A0A645EVR9"/>
<evidence type="ECO:0000256" key="1">
    <source>
        <dbReference type="SAM" id="MobiDB-lite"/>
    </source>
</evidence>
<comment type="caution">
    <text evidence="2">The sequence shown here is derived from an EMBL/GenBank/DDBJ whole genome shotgun (WGS) entry which is preliminary data.</text>
</comment>
<organism evidence="2">
    <name type="scientific">bioreactor metagenome</name>
    <dbReference type="NCBI Taxonomy" id="1076179"/>
    <lineage>
        <taxon>unclassified sequences</taxon>
        <taxon>metagenomes</taxon>
        <taxon>ecological metagenomes</taxon>
    </lineage>
</organism>
<accession>A0A645EVR9</accession>
<gene>
    <name evidence="2" type="ORF">SDC9_153201</name>
</gene>
<name>A0A645EVR9_9ZZZZ</name>
<protein>
    <submittedName>
        <fullName evidence="2">Uncharacterized protein</fullName>
    </submittedName>
</protein>
<dbReference type="EMBL" id="VSSQ01051831">
    <property type="protein sequence ID" value="MPN05947.1"/>
    <property type="molecule type" value="Genomic_DNA"/>
</dbReference>
<sequence>MIGQKQPEIVVGIGDRHSERQMLKHGKPQLMHGVVTVPALDLRRHVAKDQHRAETMTVPGRNRRGAAGNPVFLPAAARDQPGAGCEFHPLHGSEHSGHRRFDGLSERIGYGEHNGALKPARLDHFPSGQP</sequence>
<reference evidence="2" key="1">
    <citation type="submission" date="2019-08" db="EMBL/GenBank/DDBJ databases">
        <authorList>
            <person name="Kucharzyk K."/>
            <person name="Murdoch R.W."/>
            <person name="Higgins S."/>
            <person name="Loffler F."/>
        </authorList>
    </citation>
    <scope>NUCLEOTIDE SEQUENCE</scope>
</reference>
<feature type="region of interest" description="Disordered" evidence="1">
    <location>
        <begin position="110"/>
        <end position="130"/>
    </location>
</feature>